<dbReference type="NCBIfam" id="TIGR00232">
    <property type="entry name" value="tktlase_bact"/>
    <property type="match status" value="1"/>
</dbReference>
<comment type="cofactor">
    <cofactor evidence="5">
        <name>thiamine diphosphate</name>
        <dbReference type="ChEBI" id="CHEBI:58937"/>
    </cofactor>
</comment>
<dbReference type="GO" id="GO:0004802">
    <property type="term" value="F:transketolase activity"/>
    <property type="evidence" value="ECO:0007669"/>
    <property type="project" value="UniProtKB-EC"/>
</dbReference>
<dbReference type="GO" id="GO:0046872">
    <property type="term" value="F:metal ion binding"/>
    <property type="evidence" value="ECO:0007669"/>
    <property type="project" value="UniProtKB-KW"/>
</dbReference>
<evidence type="ECO:0000256" key="1">
    <source>
        <dbReference type="ARBA" id="ARBA00001913"/>
    </source>
</evidence>
<dbReference type="PANTHER" id="PTHR43522:SF2">
    <property type="entry name" value="TRANSKETOLASE 1-RELATED"/>
    <property type="match status" value="1"/>
</dbReference>
<dbReference type="SUPFAM" id="SSF52922">
    <property type="entry name" value="TK C-terminal domain-like"/>
    <property type="match status" value="1"/>
</dbReference>
<dbReference type="GO" id="GO:0005829">
    <property type="term" value="C:cytosol"/>
    <property type="evidence" value="ECO:0007669"/>
    <property type="project" value="TreeGrafter"/>
</dbReference>
<feature type="domain" description="Transketolase-like pyrimidine-binding" evidence="15">
    <location>
        <begin position="356"/>
        <end position="530"/>
    </location>
</feature>
<comment type="subunit">
    <text evidence="7">Homodimer.</text>
</comment>
<dbReference type="FunFam" id="3.40.50.970:FF:000045">
    <property type="entry name" value="Transketolase"/>
    <property type="match status" value="1"/>
</dbReference>
<comment type="cofactor">
    <cofactor evidence="4">
        <name>Mg(2+)</name>
        <dbReference type="ChEBI" id="CHEBI:18420"/>
    </cofactor>
</comment>
<evidence type="ECO:0000256" key="11">
    <source>
        <dbReference type="ARBA" id="ARBA00022837"/>
    </source>
</evidence>
<evidence type="ECO:0000256" key="8">
    <source>
        <dbReference type="ARBA" id="ARBA00013152"/>
    </source>
</evidence>
<dbReference type="InterPro" id="IPR005474">
    <property type="entry name" value="Transketolase_N"/>
</dbReference>
<dbReference type="InterPro" id="IPR005475">
    <property type="entry name" value="Transketolase-like_Pyr-bd"/>
</dbReference>
<keyword evidence="10" id="KW-0479">Metal-binding</keyword>
<evidence type="ECO:0000313" key="16">
    <source>
        <dbReference type="EMBL" id="CAB4579379.1"/>
    </source>
</evidence>
<evidence type="ECO:0000256" key="10">
    <source>
        <dbReference type="ARBA" id="ARBA00022723"/>
    </source>
</evidence>
<dbReference type="GO" id="GO:0006098">
    <property type="term" value="P:pentose-phosphate shunt"/>
    <property type="evidence" value="ECO:0007669"/>
    <property type="project" value="TreeGrafter"/>
</dbReference>
<evidence type="ECO:0000256" key="7">
    <source>
        <dbReference type="ARBA" id="ARBA00011738"/>
    </source>
</evidence>
<dbReference type="Pfam" id="PF22613">
    <property type="entry name" value="Transketolase_C_1"/>
    <property type="match status" value="1"/>
</dbReference>
<evidence type="ECO:0000256" key="12">
    <source>
        <dbReference type="ARBA" id="ARBA00022842"/>
    </source>
</evidence>
<keyword evidence="9" id="KW-0808">Transferase</keyword>
<keyword evidence="11" id="KW-0106">Calcium</keyword>
<comment type="catalytic activity">
    <reaction evidence="14">
        <text>D-sedoheptulose 7-phosphate + D-glyceraldehyde 3-phosphate = aldehydo-D-ribose 5-phosphate + D-xylulose 5-phosphate</text>
        <dbReference type="Rhea" id="RHEA:10508"/>
        <dbReference type="ChEBI" id="CHEBI:57483"/>
        <dbReference type="ChEBI" id="CHEBI:57737"/>
        <dbReference type="ChEBI" id="CHEBI:58273"/>
        <dbReference type="ChEBI" id="CHEBI:59776"/>
        <dbReference type="EC" id="2.2.1.1"/>
    </reaction>
</comment>
<dbReference type="EMBL" id="CAEZTT010000089">
    <property type="protein sequence ID" value="CAB4579379.1"/>
    <property type="molecule type" value="Genomic_DNA"/>
</dbReference>
<dbReference type="EC" id="2.2.1.1" evidence="8"/>
<reference evidence="16" key="1">
    <citation type="submission" date="2020-05" db="EMBL/GenBank/DDBJ databases">
        <authorList>
            <person name="Chiriac C."/>
            <person name="Salcher M."/>
            <person name="Ghai R."/>
            <person name="Kavagutti S V."/>
        </authorList>
    </citation>
    <scope>NUCLEOTIDE SEQUENCE</scope>
</reference>
<dbReference type="CDD" id="cd02012">
    <property type="entry name" value="TPP_TK"/>
    <property type="match status" value="1"/>
</dbReference>
<dbReference type="SUPFAM" id="SSF52518">
    <property type="entry name" value="Thiamin diphosphate-binding fold (THDP-binding)"/>
    <property type="match status" value="2"/>
</dbReference>
<dbReference type="FunFam" id="3.40.50.920:FF:000003">
    <property type="entry name" value="Transketolase"/>
    <property type="match status" value="1"/>
</dbReference>
<comment type="similarity">
    <text evidence="6">Belongs to the transketolase family.</text>
</comment>
<dbReference type="CDD" id="cd07033">
    <property type="entry name" value="TPP_PYR_DXS_TK_like"/>
    <property type="match status" value="1"/>
</dbReference>
<dbReference type="SMART" id="SM00861">
    <property type="entry name" value="Transket_pyr"/>
    <property type="match status" value="1"/>
</dbReference>
<keyword evidence="13" id="KW-0786">Thiamine pyrophosphate</keyword>
<dbReference type="Gene3D" id="3.40.50.970">
    <property type="match status" value="2"/>
</dbReference>
<protein>
    <recommendedName>
        <fullName evidence="8">transketolase</fullName>
        <ecNumber evidence="8">2.2.1.1</ecNumber>
    </recommendedName>
</protein>
<dbReference type="InterPro" id="IPR009014">
    <property type="entry name" value="Transketo_C/PFOR_II"/>
</dbReference>
<dbReference type="PANTHER" id="PTHR43522">
    <property type="entry name" value="TRANSKETOLASE"/>
    <property type="match status" value="1"/>
</dbReference>
<evidence type="ECO:0000256" key="6">
    <source>
        <dbReference type="ARBA" id="ARBA00007131"/>
    </source>
</evidence>
<comment type="cofactor">
    <cofactor evidence="2">
        <name>Mn(2+)</name>
        <dbReference type="ChEBI" id="CHEBI:29035"/>
    </cofactor>
</comment>
<evidence type="ECO:0000256" key="4">
    <source>
        <dbReference type="ARBA" id="ARBA00001946"/>
    </source>
</evidence>
<dbReference type="InterPro" id="IPR055152">
    <property type="entry name" value="Transketolase-like_C_2"/>
</dbReference>
<dbReference type="InterPro" id="IPR033247">
    <property type="entry name" value="Transketolase_fam"/>
</dbReference>
<evidence type="ECO:0000259" key="15">
    <source>
        <dbReference type="SMART" id="SM00861"/>
    </source>
</evidence>
<evidence type="ECO:0000256" key="9">
    <source>
        <dbReference type="ARBA" id="ARBA00022679"/>
    </source>
</evidence>
<comment type="cofactor">
    <cofactor evidence="3">
        <name>Co(2+)</name>
        <dbReference type="ChEBI" id="CHEBI:48828"/>
    </cofactor>
</comment>
<dbReference type="InterPro" id="IPR005478">
    <property type="entry name" value="Transketolase_bac-like"/>
</dbReference>
<dbReference type="InterPro" id="IPR029061">
    <property type="entry name" value="THDP-binding"/>
</dbReference>
<name>A0A6J6EVJ4_9ZZZZ</name>
<gene>
    <name evidence="16" type="ORF">UFOPK1726_00796</name>
</gene>
<accession>A0A6J6EVJ4</accession>
<proteinExistence type="inferred from homology"/>
<evidence type="ECO:0000256" key="13">
    <source>
        <dbReference type="ARBA" id="ARBA00023052"/>
    </source>
</evidence>
<evidence type="ECO:0000256" key="2">
    <source>
        <dbReference type="ARBA" id="ARBA00001936"/>
    </source>
</evidence>
<evidence type="ECO:0000256" key="3">
    <source>
        <dbReference type="ARBA" id="ARBA00001941"/>
    </source>
</evidence>
<dbReference type="Pfam" id="PF00456">
    <property type="entry name" value="Transketolase_N"/>
    <property type="match status" value="1"/>
</dbReference>
<dbReference type="Gene3D" id="3.40.50.920">
    <property type="match status" value="1"/>
</dbReference>
<dbReference type="FunFam" id="3.40.50.970:FF:000004">
    <property type="entry name" value="Transketolase"/>
    <property type="match status" value="1"/>
</dbReference>
<keyword evidence="12" id="KW-0460">Magnesium</keyword>
<evidence type="ECO:0000256" key="14">
    <source>
        <dbReference type="ARBA" id="ARBA00049473"/>
    </source>
</evidence>
<dbReference type="AlphaFoldDB" id="A0A6J6EVJ4"/>
<comment type="cofactor">
    <cofactor evidence="1">
        <name>Ca(2+)</name>
        <dbReference type="ChEBI" id="CHEBI:29108"/>
    </cofactor>
</comment>
<sequence length="662" mass="70936">MAFTAADQEIANIAAGLALDAVEAAGHGHPGTAVALAPVAHLLFSQHLKHDPADPAWSGRDRFVLSCGHASMLLYAQLHLSGYQLTLDDLKHFRKAESQTPGHPEYGHTPGVEMTTGPLGQGLATAVGMAWAQQHLARRYDPTEQNSPLLSHVYVIASDGDLEEGVTSEASSFAGLHQINNLTVIYDDNQISIDGDARASFNEDTAARYRSYGWDCVQIELLSTGAIDVTALDLALTKSRNSSKPTLIALRSAIAYPSPNMTGMAATHGSPMGSSEVAATKSALGLDPALFFQIPESAAKHQQQMILRGTELRASYNAAMNNYQSREPQLSKQFQNLSNLDLSSIQLPSFDQGSSLATRKSSQQVLEELAKLPQLVGGSADLSESNGVAAKSLEVFHGSDETFGSPAGRRILFGIREHAMAAFNNGVALASPLRPFGATFLIFSDYMRPSIRLACLMQLPVVWVFSHDSIGLGEDGPTHQPVEQLWALRAIPGNSLIRPADANETAAAWIEILRRAKPAALVLSRQNLPTITSNPDVAKGAYIAYESNKSPQAIVIATGSELHLAIQAASELAEQDIAVRVVSAPCLEWFDEQDEAYRSLLLTGAPKIAIEAGSAIGWYKYVGTDGKVIGVDDFGASAAPNYLFEKFGITTANLIKQIKELI</sequence>
<evidence type="ECO:0000256" key="5">
    <source>
        <dbReference type="ARBA" id="ARBA00001964"/>
    </source>
</evidence>
<dbReference type="Pfam" id="PF02779">
    <property type="entry name" value="Transket_pyr"/>
    <property type="match status" value="1"/>
</dbReference>
<organism evidence="16">
    <name type="scientific">freshwater metagenome</name>
    <dbReference type="NCBI Taxonomy" id="449393"/>
    <lineage>
        <taxon>unclassified sequences</taxon>
        <taxon>metagenomes</taxon>
        <taxon>ecological metagenomes</taxon>
    </lineage>
</organism>